<feature type="domain" description="ABC-2 type transporter transmembrane" evidence="9">
    <location>
        <begin position="155"/>
        <end position="236"/>
    </location>
</feature>
<keyword evidence="11" id="KW-1185">Reference proteome</keyword>
<keyword evidence="5 7" id="KW-1133">Transmembrane helix</keyword>
<keyword evidence="6 7" id="KW-0472">Membrane</keyword>
<dbReference type="PANTHER" id="PTHR48042">
    <property type="entry name" value="ABC TRANSPORTER G FAMILY MEMBER 11"/>
    <property type="match status" value="1"/>
</dbReference>
<evidence type="ECO:0000259" key="9">
    <source>
        <dbReference type="Pfam" id="PF01061"/>
    </source>
</evidence>
<evidence type="ECO:0000256" key="6">
    <source>
        <dbReference type="ARBA" id="ARBA00023136"/>
    </source>
</evidence>
<dbReference type="GO" id="GO:0005524">
    <property type="term" value="F:ATP binding"/>
    <property type="evidence" value="ECO:0007669"/>
    <property type="project" value="InterPro"/>
</dbReference>
<protein>
    <submittedName>
        <fullName evidence="10">ABC transporter G family member 11-like</fullName>
    </submittedName>
</protein>
<evidence type="ECO:0000256" key="1">
    <source>
        <dbReference type="ARBA" id="ARBA00004141"/>
    </source>
</evidence>
<dbReference type="SUPFAM" id="SSF52540">
    <property type="entry name" value="P-loop containing nucleoside triphosphate hydrolases"/>
    <property type="match status" value="1"/>
</dbReference>
<dbReference type="Proteomes" id="UP000634136">
    <property type="component" value="Unassembled WGS sequence"/>
</dbReference>
<dbReference type="GO" id="GO:0016020">
    <property type="term" value="C:membrane"/>
    <property type="evidence" value="ECO:0007669"/>
    <property type="project" value="UniProtKB-SubCell"/>
</dbReference>
<proteinExistence type="inferred from homology"/>
<evidence type="ECO:0000259" key="8">
    <source>
        <dbReference type="Pfam" id="PF00005"/>
    </source>
</evidence>
<keyword evidence="4 7" id="KW-0812">Transmembrane</keyword>
<dbReference type="AlphaFoldDB" id="A0A834VZA7"/>
<dbReference type="Pfam" id="PF01061">
    <property type="entry name" value="ABC2_membrane"/>
    <property type="match status" value="1"/>
</dbReference>
<dbReference type="InterPro" id="IPR027417">
    <property type="entry name" value="P-loop_NTPase"/>
</dbReference>
<reference evidence="10" key="1">
    <citation type="submission" date="2020-09" db="EMBL/GenBank/DDBJ databases">
        <title>Genome-Enabled Discovery of Anthraquinone Biosynthesis in Senna tora.</title>
        <authorList>
            <person name="Kang S.-H."/>
            <person name="Pandey R.P."/>
            <person name="Lee C.-M."/>
            <person name="Sim J.-S."/>
            <person name="Jeong J.-T."/>
            <person name="Choi B.-S."/>
            <person name="Jung M."/>
            <person name="Ginzburg D."/>
            <person name="Zhao K."/>
            <person name="Won S.Y."/>
            <person name="Oh T.-J."/>
            <person name="Yu Y."/>
            <person name="Kim N.-H."/>
            <person name="Lee O.R."/>
            <person name="Lee T.-H."/>
            <person name="Bashyal P."/>
            <person name="Kim T.-S."/>
            <person name="Lee W.-H."/>
            <person name="Kawkins C."/>
            <person name="Kim C.-K."/>
            <person name="Kim J.S."/>
            <person name="Ahn B.O."/>
            <person name="Rhee S.Y."/>
            <person name="Sohng J.K."/>
        </authorList>
    </citation>
    <scope>NUCLEOTIDE SEQUENCE</scope>
    <source>
        <tissue evidence="10">Leaf</tissue>
    </source>
</reference>
<name>A0A834VZA7_9FABA</name>
<evidence type="ECO:0000313" key="10">
    <source>
        <dbReference type="EMBL" id="KAF7803748.1"/>
    </source>
</evidence>
<comment type="caution">
    <text evidence="10">The sequence shown here is derived from an EMBL/GenBank/DDBJ whole genome shotgun (WGS) entry which is preliminary data.</text>
</comment>
<feature type="domain" description="ABC transporter" evidence="8">
    <location>
        <begin position="27"/>
        <end position="86"/>
    </location>
</feature>
<comment type="subcellular location">
    <subcellularLocation>
        <location evidence="1">Membrane</location>
        <topology evidence="1">Multi-pass membrane protein</topology>
    </subcellularLocation>
</comment>
<comment type="similarity">
    <text evidence="2">Belongs to the ABC transporter superfamily. ABCG family. Eye pigment precursor importer (TC 3.A.1.204) subfamily.</text>
</comment>
<feature type="transmembrane region" description="Helical" evidence="7">
    <location>
        <begin position="155"/>
        <end position="175"/>
    </location>
</feature>
<evidence type="ECO:0000256" key="5">
    <source>
        <dbReference type="ARBA" id="ARBA00022989"/>
    </source>
</evidence>
<evidence type="ECO:0000256" key="2">
    <source>
        <dbReference type="ARBA" id="ARBA00005814"/>
    </source>
</evidence>
<sequence length="323" mass="36119">MMDEGVLMTWEDLRVTAPNGKNRKPILKGLTGYAKPGRLLAIMGPSGCGKTTLLDALAGRLDSNTNQTGKILINGHKQALAYGTSDSGAIEKKRIHAAFFNQCLILIRRSSLHMYRDISNYWLRLAVYAAIALSLGTIFYDIGSSYESIQARGSLLTFSTSILTFITRSSLMIVVGCIFPNFIMGMIIVGGTQGVMMLIGGFYRLPNDLPKPFWRYPLYYISFHKYAFQGLFKNEFEGLTFGWDQYGGNKTISGRDILTNTYQMEMGHSKWVDLAIMFGMIVLYRLLFLAISKSKEKAKPVVAAFRCPQPKLFTTVTRGTEQN</sequence>
<accession>A0A834VZA7</accession>
<gene>
    <name evidence="10" type="ORF">G2W53_042859</name>
</gene>
<dbReference type="EMBL" id="JAAIUW010000013">
    <property type="protein sequence ID" value="KAF7803748.1"/>
    <property type="molecule type" value="Genomic_DNA"/>
</dbReference>
<evidence type="ECO:0000256" key="7">
    <source>
        <dbReference type="SAM" id="Phobius"/>
    </source>
</evidence>
<evidence type="ECO:0000256" key="3">
    <source>
        <dbReference type="ARBA" id="ARBA00022448"/>
    </source>
</evidence>
<keyword evidence="3" id="KW-0813">Transport</keyword>
<evidence type="ECO:0000256" key="4">
    <source>
        <dbReference type="ARBA" id="ARBA00022692"/>
    </source>
</evidence>
<dbReference type="InterPro" id="IPR003439">
    <property type="entry name" value="ABC_transporter-like_ATP-bd"/>
</dbReference>
<feature type="transmembrane region" description="Helical" evidence="7">
    <location>
        <begin position="121"/>
        <end position="143"/>
    </location>
</feature>
<dbReference type="GO" id="GO:0016887">
    <property type="term" value="F:ATP hydrolysis activity"/>
    <property type="evidence" value="ECO:0007669"/>
    <property type="project" value="InterPro"/>
</dbReference>
<dbReference type="Gene3D" id="3.40.50.300">
    <property type="entry name" value="P-loop containing nucleotide triphosphate hydrolases"/>
    <property type="match status" value="1"/>
</dbReference>
<dbReference type="GO" id="GO:0140359">
    <property type="term" value="F:ABC-type transporter activity"/>
    <property type="evidence" value="ECO:0007669"/>
    <property type="project" value="InterPro"/>
</dbReference>
<dbReference type="InterPro" id="IPR052215">
    <property type="entry name" value="Plant_ABCG"/>
</dbReference>
<feature type="transmembrane region" description="Helical" evidence="7">
    <location>
        <begin position="271"/>
        <end position="291"/>
    </location>
</feature>
<dbReference type="PANTHER" id="PTHR48042:SF14">
    <property type="entry name" value="WHITE-BROWN-COMPLEX ABC TRANSPORTER FAMILY PROTEIN"/>
    <property type="match status" value="1"/>
</dbReference>
<organism evidence="10 11">
    <name type="scientific">Senna tora</name>
    <dbReference type="NCBI Taxonomy" id="362788"/>
    <lineage>
        <taxon>Eukaryota</taxon>
        <taxon>Viridiplantae</taxon>
        <taxon>Streptophyta</taxon>
        <taxon>Embryophyta</taxon>
        <taxon>Tracheophyta</taxon>
        <taxon>Spermatophyta</taxon>
        <taxon>Magnoliopsida</taxon>
        <taxon>eudicotyledons</taxon>
        <taxon>Gunneridae</taxon>
        <taxon>Pentapetalae</taxon>
        <taxon>rosids</taxon>
        <taxon>fabids</taxon>
        <taxon>Fabales</taxon>
        <taxon>Fabaceae</taxon>
        <taxon>Caesalpinioideae</taxon>
        <taxon>Cassia clade</taxon>
        <taxon>Senna</taxon>
    </lineage>
</organism>
<evidence type="ECO:0000313" key="11">
    <source>
        <dbReference type="Proteomes" id="UP000634136"/>
    </source>
</evidence>
<dbReference type="OrthoDB" id="66620at2759"/>
<feature type="transmembrane region" description="Helical" evidence="7">
    <location>
        <begin position="182"/>
        <end position="203"/>
    </location>
</feature>
<dbReference type="InterPro" id="IPR013525">
    <property type="entry name" value="ABC2_TM"/>
</dbReference>
<dbReference type="Pfam" id="PF00005">
    <property type="entry name" value="ABC_tran"/>
    <property type="match status" value="1"/>
</dbReference>